<accession>A0A3G8QXW4</accession>
<dbReference type="SUPFAM" id="SSF82784">
    <property type="entry name" value="OsmC-like"/>
    <property type="match status" value="1"/>
</dbReference>
<dbReference type="InterPro" id="IPR015946">
    <property type="entry name" value="KH_dom-like_a/b"/>
</dbReference>
<evidence type="ECO:0000313" key="1">
    <source>
        <dbReference type="EMBL" id="AZH26297.1"/>
    </source>
</evidence>
<keyword evidence="2" id="KW-1185">Reference proteome</keyword>
<gene>
    <name evidence="1" type="ORF">DU502_13400</name>
</gene>
<dbReference type="EMBL" id="CP034145">
    <property type="protein sequence ID" value="AZH26297.1"/>
    <property type="molecule type" value="Genomic_DNA"/>
</dbReference>
<sequence length="215" mass="23447">MERTMSTNTQPQAKRPVHGIDMAAHEEFLTYAEENPEAVQFVLSAVGTDEGRVLHTRSQTQSYMLGGQEFDRVARGYTQHFGGHKEVEEAVGFVDPTDREEAIEVALASLTACINGAISLSSAQAGVDIDELETTVSVDFDPSVFLGLEAPRDADGTPTNMYGDLRIDIQVSGEDLGDDIVDRVGEWVTRSPVYNLMALGHEGSPQVSRMSDRAR</sequence>
<evidence type="ECO:0000313" key="2">
    <source>
        <dbReference type="Proteomes" id="UP000282007"/>
    </source>
</evidence>
<organism evidence="1 2">
    <name type="scientific">Haloplanus aerogenes</name>
    <dbReference type="NCBI Taxonomy" id="660522"/>
    <lineage>
        <taxon>Archaea</taxon>
        <taxon>Methanobacteriati</taxon>
        <taxon>Methanobacteriota</taxon>
        <taxon>Stenosarchaea group</taxon>
        <taxon>Halobacteria</taxon>
        <taxon>Halobacteriales</taxon>
        <taxon>Haloferacaceae</taxon>
        <taxon>Haloplanus</taxon>
    </lineage>
</organism>
<dbReference type="AlphaFoldDB" id="A0A3G8QXW4"/>
<dbReference type="Proteomes" id="UP000282007">
    <property type="component" value="Chromosome"/>
</dbReference>
<protein>
    <submittedName>
        <fullName evidence="1">OsmC family peroxiredoxin</fullName>
    </submittedName>
</protein>
<reference evidence="1 2" key="1">
    <citation type="submission" date="2018-07" db="EMBL/GenBank/DDBJ databases">
        <title>Genome sequences of Haloplanus aerogenes JCM 16430T.</title>
        <authorList>
            <person name="Kim Y.B."/>
            <person name="Roh S.W."/>
        </authorList>
    </citation>
    <scope>NUCLEOTIDE SEQUENCE [LARGE SCALE GENOMIC DNA]</scope>
    <source>
        <strain evidence="1 2">JCM 16430</strain>
    </source>
</reference>
<dbReference type="Gene3D" id="3.30.300.20">
    <property type="match status" value="1"/>
</dbReference>
<dbReference type="KEGG" id="haer:DU502_13400"/>
<proteinExistence type="predicted"/>
<dbReference type="InterPro" id="IPR036102">
    <property type="entry name" value="OsmC/Ohrsf"/>
</dbReference>
<name>A0A3G8QXW4_9EURY</name>